<dbReference type="GO" id="GO:0010073">
    <property type="term" value="P:meristem maintenance"/>
    <property type="evidence" value="ECO:0007669"/>
    <property type="project" value="InterPro"/>
</dbReference>
<proteinExistence type="predicted"/>
<dbReference type="AlphaFoldDB" id="A0A7J9LFV7"/>
<organism evidence="2 3">
    <name type="scientific">Gossypium schwendimanii</name>
    <name type="common">Cotton</name>
    <dbReference type="NCBI Taxonomy" id="34291"/>
    <lineage>
        <taxon>Eukaryota</taxon>
        <taxon>Viridiplantae</taxon>
        <taxon>Streptophyta</taxon>
        <taxon>Embryophyta</taxon>
        <taxon>Tracheophyta</taxon>
        <taxon>Spermatophyta</taxon>
        <taxon>Magnoliopsida</taxon>
        <taxon>eudicotyledons</taxon>
        <taxon>Gunneridae</taxon>
        <taxon>Pentapetalae</taxon>
        <taxon>rosids</taxon>
        <taxon>malvids</taxon>
        <taxon>Malvales</taxon>
        <taxon>Malvaceae</taxon>
        <taxon>Malvoideae</taxon>
        <taxon>Gossypium</taxon>
    </lineage>
</organism>
<reference evidence="2 3" key="1">
    <citation type="journal article" date="2019" name="Genome Biol. Evol.">
        <title>Insights into the evolution of the New World diploid cottons (Gossypium, subgenus Houzingenia) based on genome sequencing.</title>
        <authorList>
            <person name="Grover C.E."/>
            <person name="Arick M.A. 2nd"/>
            <person name="Thrash A."/>
            <person name="Conover J.L."/>
            <person name="Sanders W.S."/>
            <person name="Peterson D.G."/>
            <person name="Frelichowski J.E."/>
            <person name="Scheffler J.A."/>
            <person name="Scheffler B.E."/>
            <person name="Wendel J.F."/>
        </authorList>
    </citation>
    <scope>NUCLEOTIDE SEQUENCE [LARGE SCALE GENOMIC DNA]</scope>
    <source>
        <strain evidence="2">1</strain>
        <tissue evidence="2">Leaf</tissue>
    </source>
</reference>
<feature type="domain" description="Aminotransferase-like plant mobile" evidence="1">
    <location>
        <begin position="5"/>
        <end position="111"/>
    </location>
</feature>
<sequence>MHSQLGLPVDGSVVTGFVQSADWGAICGELLGMAPETIYGGWIEMAWIRKNFTELFEDSIKVQRERYVLAYILQIIEGILMPDESRNLVHLRWLLKLVDFRAVGELSWGHVGLPTELQDIRLLLDQRLEEEDPIIREVIPEEFLVNPNVWHVKVPLVVYAIVEMHETDRVLLQFEFRQSIPVAP</sequence>
<evidence type="ECO:0000313" key="3">
    <source>
        <dbReference type="Proteomes" id="UP000593576"/>
    </source>
</evidence>
<dbReference type="PANTHER" id="PTHR46033">
    <property type="entry name" value="PROTEIN MAIN-LIKE 2"/>
    <property type="match status" value="1"/>
</dbReference>
<accession>A0A7J9LFV7</accession>
<evidence type="ECO:0000313" key="2">
    <source>
        <dbReference type="EMBL" id="MBA0857712.1"/>
    </source>
</evidence>
<dbReference type="Proteomes" id="UP000593576">
    <property type="component" value="Unassembled WGS sequence"/>
</dbReference>
<protein>
    <recommendedName>
        <fullName evidence="1">Aminotransferase-like plant mobile domain-containing protein</fullName>
    </recommendedName>
</protein>
<dbReference type="InterPro" id="IPR019557">
    <property type="entry name" value="AminoTfrase-like_pln_mobile"/>
</dbReference>
<comment type="caution">
    <text evidence="2">The sequence shown here is derived from an EMBL/GenBank/DDBJ whole genome shotgun (WGS) entry which is preliminary data.</text>
</comment>
<name>A0A7J9LFV7_GOSSC</name>
<dbReference type="InterPro" id="IPR044824">
    <property type="entry name" value="MAIN-like"/>
</dbReference>
<dbReference type="EMBL" id="JABFAF010000006">
    <property type="protein sequence ID" value="MBA0857712.1"/>
    <property type="molecule type" value="Genomic_DNA"/>
</dbReference>
<evidence type="ECO:0000259" key="1">
    <source>
        <dbReference type="Pfam" id="PF10536"/>
    </source>
</evidence>
<dbReference type="OrthoDB" id="1434384at2759"/>
<dbReference type="Pfam" id="PF10536">
    <property type="entry name" value="PMD"/>
    <property type="match status" value="1"/>
</dbReference>
<dbReference type="PANTHER" id="PTHR46033:SF8">
    <property type="entry name" value="PROTEIN MAINTENANCE OF MERISTEMS-LIKE"/>
    <property type="match status" value="1"/>
</dbReference>
<gene>
    <name evidence="2" type="ORF">Goshw_016028</name>
</gene>
<keyword evidence="3" id="KW-1185">Reference proteome</keyword>